<dbReference type="KEGG" id="simp:C6571_02225"/>
<dbReference type="RefSeq" id="WP_106445245.1">
    <property type="nucleotide sequence ID" value="NZ_CP027669.1"/>
</dbReference>
<dbReference type="OrthoDB" id="5295974at2"/>
<evidence type="ECO:0000313" key="2">
    <source>
        <dbReference type="Proteomes" id="UP000239326"/>
    </source>
</evidence>
<proteinExistence type="predicted"/>
<sequence length="318" mass="34419">MSDTTHLLVPWAATSSPGSDQAWQGLALPQLERLIRQLTPLAPDVQEEACFSPPHERALGRALGLGDADGRIAFAALHAAQTGLASAAKPGDGWAFVTPCHWQVRTDHVTLSDPQALDLGEEESRALLALMAPWFAEDGMALHYEQPGRWLASGPLLAQVATASLDRVLQRDVRAWLPPEAAAAPLRRLHSEMQMLLYTHALTDAREARGLAPINAFWVHGSGALPAPLPASQPPQVVESLRGPALREDWATWRSAWQALDAGPVAELAARAAKGQPVQITLCGERGALSWRSAPRSLAQKISSFFGRQRLSQLREQL</sequence>
<keyword evidence="2" id="KW-1185">Reference proteome</keyword>
<protein>
    <submittedName>
        <fullName evidence="1">Phosphoglycerate mutase</fullName>
    </submittedName>
</protein>
<accession>A0A2S0MWJ2</accession>
<gene>
    <name evidence="1" type="ORF">C6571_02225</name>
</gene>
<organism evidence="1 2">
    <name type="scientific">Simplicispira suum</name>
    <dbReference type="NCBI Taxonomy" id="2109915"/>
    <lineage>
        <taxon>Bacteria</taxon>
        <taxon>Pseudomonadati</taxon>
        <taxon>Pseudomonadota</taxon>
        <taxon>Betaproteobacteria</taxon>
        <taxon>Burkholderiales</taxon>
        <taxon>Comamonadaceae</taxon>
        <taxon>Simplicispira</taxon>
    </lineage>
</organism>
<name>A0A2S0MWJ2_9BURK</name>
<dbReference type="AlphaFoldDB" id="A0A2S0MWJ2"/>
<reference evidence="1 2" key="1">
    <citation type="submission" date="2018-03" db="EMBL/GenBank/DDBJ databases">
        <title>Genome sequencing of Simplicispira sp.</title>
        <authorList>
            <person name="Kim S.-J."/>
            <person name="Heo J."/>
            <person name="Kwon S.-W."/>
        </authorList>
    </citation>
    <scope>NUCLEOTIDE SEQUENCE [LARGE SCALE GENOMIC DNA]</scope>
    <source>
        <strain evidence="1 2">SC1-8</strain>
    </source>
</reference>
<evidence type="ECO:0000313" key="1">
    <source>
        <dbReference type="EMBL" id="AVO40252.1"/>
    </source>
</evidence>
<dbReference type="Proteomes" id="UP000239326">
    <property type="component" value="Chromosome"/>
</dbReference>
<dbReference type="EMBL" id="CP027669">
    <property type="protein sequence ID" value="AVO40252.1"/>
    <property type="molecule type" value="Genomic_DNA"/>
</dbReference>